<dbReference type="Proteomes" id="UP000187209">
    <property type="component" value="Unassembled WGS sequence"/>
</dbReference>
<feature type="region of interest" description="Disordered" evidence="1">
    <location>
        <begin position="635"/>
        <end position="667"/>
    </location>
</feature>
<accession>A0A1R2B9R7</accession>
<sequence>MEITESFSNLINSLTESLESNKQINYSTQPVPNECAVGVLLSRLPNYKTYLKKKIHEEYQNKKKNIKKTLIKDIKTKELESFNKKIAKLGEISTVFFARLQRNYIRKCIEKTRKWVFKAVSELAKESLQCKLFMNTSNNNYQLKLQESTEEYSWKKFFHYLKVISLGYAKITEKRLTKETKEKIEGFLKRPVKISRVVCLENMFFSETNEKKISTKLSNYSEVYIGKCISDVPSLFTEFMTLQNSSASITEGMKRCKKDALLSRTMIAHMSNAYWRPMTLHFYYEDSDLLKNEFVTEYNLDAEFPSGSLEPNSLIFSKNECEILINSNKYTLKIASLSHLLSNQIIYYIDIPRFSSDKKNVLRTLSPLQQKELLRIYTSSASPILYPDLIPEPDLYKFSYEYLILNNSYYSRSGSGCRNWFIQIQKDQGKNNELNFCTWDGCFCPRALQPVDFKIADMGKTRKKLKKIVGNDFCRLHQCVNLACGTGKKITGGSTLWPAIQAGIMWQQSIKSTSVFSKIITNKALDVVKGFMDPRYMSISNFKTEKQLEIDKALSSPEACKKFKEQLLQEISELKRLKDHESAATDELKKISDMSSNLNNSHTTELKNCFQYMGLEKKAALVKIREKLCRLSATEMSRNVSNRSSRPSSANRDKLKEDQNKKKEPKILASPYMQHNIPEKNPSFRLKHITNSTKVPKSRSFALLDI</sequence>
<keyword evidence="3" id="KW-1185">Reference proteome</keyword>
<reference evidence="2 3" key="1">
    <citation type="submission" date="2016-11" db="EMBL/GenBank/DDBJ databases">
        <title>The macronuclear genome of Stentor coeruleus: a giant cell with tiny introns.</title>
        <authorList>
            <person name="Slabodnick M."/>
            <person name="Ruby J.G."/>
            <person name="Reiff S.B."/>
            <person name="Swart E.C."/>
            <person name="Gosai S."/>
            <person name="Prabakaran S."/>
            <person name="Witkowska E."/>
            <person name="Larue G.E."/>
            <person name="Fisher S."/>
            <person name="Freeman R.M."/>
            <person name="Gunawardena J."/>
            <person name="Chu W."/>
            <person name="Stover N.A."/>
            <person name="Gregory B.D."/>
            <person name="Nowacki M."/>
            <person name="Derisi J."/>
            <person name="Roy S.W."/>
            <person name="Marshall W.F."/>
            <person name="Sood P."/>
        </authorList>
    </citation>
    <scope>NUCLEOTIDE SEQUENCE [LARGE SCALE GENOMIC DNA]</scope>
    <source>
        <strain evidence="2">WM001</strain>
    </source>
</reference>
<name>A0A1R2B9R7_9CILI</name>
<dbReference type="EMBL" id="MPUH01000817">
    <property type="protein sequence ID" value="OMJ73506.1"/>
    <property type="molecule type" value="Genomic_DNA"/>
</dbReference>
<evidence type="ECO:0000313" key="2">
    <source>
        <dbReference type="EMBL" id="OMJ73506.1"/>
    </source>
</evidence>
<dbReference type="AlphaFoldDB" id="A0A1R2B9R7"/>
<evidence type="ECO:0000313" key="3">
    <source>
        <dbReference type="Proteomes" id="UP000187209"/>
    </source>
</evidence>
<protein>
    <submittedName>
        <fullName evidence="2">Uncharacterized protein</fullName>
    </submittedName>
</protein>
<feature type="compositionally biased region" description="Low complexity" evidence="1">
    <location>
        <begin position="637"/>
        <end position="650"/>
    </location>
</feature>
<evidence type="ECO:0000256" key="1">
    <source>
        <dbReference type="SAM" id="MobiDB-lite"/>
    </source>
</evidence>
<proteinExistence type="predicted"/>
<comment type="caution">
    <text evidence="2">The sequence shown here is derived from an EMBL/GenBank/DDBJ whole genome shotgun (WGS) entry which is preliminary data.</text>
</comment>
<gene>
    <name evidence="2" type="ORF">SteCoe_27806</name>
</gene>
<organism evidence="2 3">
    <name type="scientific">Stentor coeruleus</name>
    <dbReference type="NCBI Taxonomy" id="5963"/>
    <lineage>
        <taxon>Eukaryota</taxon>
        <taxon>Sar</taxon>
        <taxon>Alveolata</taxon>
        <taxon>Ciliophora</taxon>
        <taxon>Postciliodesmatophora</taxon>
        <taxon>Heterotrichea</taxon>
        <taxon>Heterotrichida</taxon>
        <taxon>Stentoridae</taxon>
        <taxon>Stentor</taxon>
    </lineage>
</organism>
<feature type="compositionally biased region" description="Basic and acidic residues" evidence="1">
    <location>
        <begin position="651"/>
        <end position="666"/>
    </location>
</feature>